<keyword evidence="1 2" id="KW-0808">Transferase</keyword>
<evidence type="ECO:0000256" key="3">
    <source>
        <dbReference type="SAM" id="Phobius"/>
    </source>
</evidence>
<dbReference type="Proteomes" id="UP000182771">
    <property type="component" value="Unassembled WGS sequence"/>
</dbReference>
<accession>A0A1H2TUV1</accession>
<comment type="caution">
    <text evidence="4">The sequence shown here is derived from an EMBL/GenBank/DDBJ whole genome shotgun (WGS) entry which is preliminary data.</text>
</comment>
<dbReference type="GO" id="GO:0008654">
    <property type="term" value="P:phospholipid biosynthetic process"/>
    <property type="evidence" value="ECO:0007669"/>
    <property type="project" value="InterPro"/>
</dbReference>
<feature type="transmembrane region" description="Helical" evidence="3">
    <location>
        <begin position="192"/>
        <end position="222"/>
    </location>
</feature>
<dbReference type="EMBL" id="FNND01000002">
    <property type="protein sequence ID" value="SDW47746.1"/>
    <property type="molecule type" value="Genomic_DNA"/>
</dbReference>
<dbReference type="GO" id="GO:0016020">
    <property type="term" value="C:membrane"/>
    <property type="evidence" value="ECO:0007669"/>
    <property type="project" value="InterPro"/>
</dbReference>
<keyword evidence="5" id="KW-1185">Reference proteome</keyword>
<keyword evidence="3" id="KW-0472">Membrane</keyword>
<protein>
    <submittedName>
        <fullName evidence="4">CDP-diacylglycerol---serine O-phosphatidyltransferase</fullName>
    </submittedName>
</protein>
<dbReference type="GO" id="GO:0016780">
    <property type="term" value="F:phosphotransferase activity, for other substituted phosphate groups"/>
    <property type="evidence" value="ECO:0007669"/>
    <property type="project" value="InterPro"/>
</dbReference>
<evidence type="ECO:0000313" key="4">
    <source>
        <dbReference type="EMBL" id="SDW47746.1"/>
    </source>
</evidence>
<feature type="transmembrane region" description="Helical" evidence="3">
    <location>
        <begin position="34"/>
        <end position="53"/>
    </location>
</feature>
<evidence type="ECO:0000313" key="5">
    <source>
        <dbReference type="Proteomes" id="UP000182771"/>
    </source>
</evidence>
<feature type="transmembrane region" description="Helical" evidence="3">
    <location>
        <begin position="96"/>
        <end position="115"/>
    </location>
</feature>
<feature type="transmembrane region" description="Helical" evidence="3">
    <location>
        <begin position="152"/>
        <end position="171"/>
    </location>
</feature>
<evidence type="ECO:0000256" key="1">
    <source>
        <dbReference type="ARBA" id="ARBA00022679"/>
    </source>
</evidence>
<dbReference type="InterPro" id="IPR048254">
    <property type="entry name" value="CDP_ALCOHOL_P_TRANSF_CS"/>
</dbReference>
<dbReference type="Pfam" id="PF01066">
    <property type="entry name" value="CDP-OH_P_transf"/>
    <property type="match status" value="1"/>
</dbReference>
<dbReference type="AlphaFoldDB" id="A0A1H2TUV1"/>
<sequence length="238" mass="26578">MKKFIPNLITLLNLSCGIVALRFAMDQAFDMALLWFFLGIVFDFFDGFAARWLKVTSPLGLQLDSLADMVTSGLVPGQVMYSLISFGTAPYGDAVHLFLPFAGYLVTLASAYRLARFNIDTRQHDSFIGLPTPANALFILTVGYMVQKAQYISALPLWVALLITLVSCYLLNSNLPLFSLKFKDFSLKKNAIKYIFLLLSLVLLLCFQINAFALIILAYILLSIGSNLFKNKDKNETI</sequence>
<dbReference type="Gene3D" id="1.20.120.1760">
    <property type="match status" value="1"/>
</dbReference>
<dbReference type="InterPro" id="IPR043130">
    <property type="entry name" value="CDP-OH_PTrfase_TM_dom"/>
</dbReference>
<name>A0A1H2TUV1_9FLAO</name>
<gene>
    <name evidence="4" type="ORF">SAMN05444420_102330</name>
</gene>
<reference evidence="4 5" key="1">
    <citation type="submission" date="2016-10" db="EMBL/GenBank/DDBJ databases">
        <authorList>
            <person name="Varghese N."/>
            <person name="Submissions S."/>
        </authorList>
    </citation>
    <scope>NUCLEOTIDE SEQUENCE [LARGE SCALE GENOMIC DNA]</scope>
    <source>
        <strain evidence="4 5">DSM 11449</strain>
    </source>
</reference>
<proteinExistence type="inferred from homology"/>
<dbReference type="InterPro" id="IPR000462">
    <property type="entry name" value="CDP-OH_P_trans"/>
</dbReference>
<keyword evidence="3" id="KW-0812">Transmembrane</keyword>
<comment type="similarity">
    <text evidence="2">Belongs to the CDP-alcohol phosphatidyltransferase class-I family.</text>
</comment>
<organism evidence="4 5">
    <name type="scientific">Capnocytophaga granulosa</name>
    <dbReference type="NCBI Taxonomy" id="45242"/>
    <lineage>
        <taxon>Bacteria</taxon>
        <taxon>Pseudomonadati</taxon>
        <taxon>Bacteroidota</taxon>
        <taxon>Flavobacteriia</taxon>
        <taxon>Flavobacteriales</taxon>
        <taxon>Flavobacteriaceae</taxon>
        <taxon>Capnocytophaga</taxon>
    </lineage>
</organism>
<dbReference type="PROSITE" id="PS00379">
    <property type="entry name" value="CDP_ALCOHOL_P_TRANSF"/>
    <property type="match status" value="1"/>
</dbReference>
<feature type="transmembrane region" description="Helical" evidence="3">
    <location>
        <begin position="127"/>
        <end position="146"/>
    </location>
</feature>
<dbReference type="RefSeq" id="WP_009640592.1">
    <property type="nucleotide sequence ID" value="NZ_CALGWW010000090.1"/>
</dbReference>
<keyword evidence="3" id="KW-1133">Transmembrane helix</keyword>
<dbReference type="OrthoDB" id="9777147at2"/>
<evidence type="ECO:0000256" key="2">
    <source>
        <dbReference type="RuleBase" id="RU003750"/>
    </source>
</evidence>
<dbReference type="GeneID" id="85016421"/>